<keyword evidence="4" id="KW-1185">Reference proteome</keyword>
<dbReference type="PANTHER" id="PTHR41786">
    <property type="entry name" value="MOTILITY ACCESSORY FACTOR MAF"/>
    <property type="match status" value="1"/>
</dbReference>
<proteinExistence type="predicted"/>
<dbReference type="EMBL" id="FNRJ01000001">
    <property type="protein sequence ID" value="SEA11355.1"/>
    <property type="molecule type" value="Genomic_DNA"/>
</dbReference>
<protein>
    <recommendedName>
        <fullName evidence="2">6-hydroxymethylpterin diphosphokinase MptE-like domain-containing protein</fullName>
    </recommendedName>
</protein>
<dbReference type="Gene3D" id="3.90.1480.10">
    <property type="entry name" value="Alpha-2,3-sialyltransferase"/>
    <property type="match status" value="1"/>
</dbReference>
<organism evidence="3 4">
    <name type="scientific">Marinobacterium iners DSM 11526</name>
    <dbReference type="NCBI Taxonomy" id="1122198"/>
    <lineage>
        <taxon>Bacteria</taxon>
        <taxon>Pseudomonadati</taxon>
        <taxon>Pseudomonadota</taxon>
        <taxon>Gammaproteobacteria</taxon>
        <taxon>Oceanospirillales</taxon>
        <taxon>Oceanospirillaceae</taxon>
        <taxon>Marinobacterium</taxon>
    </lineage>
</organism>
<accession>A0A1H3YIK8</accession>
<dbReference type="STRING" id="1122198.SAMN02745729_101495"/>
<keyword evidence="1" id="KW-0175">Coiled coil</keyword>
<feature type="domain" description="6-hydroxymethylpterin diphosphokinase MptE-like" evidence="2">
    <location>
        <begin position="165"/>
        <end position="329"/>
    </location>
</feature>
<dbReference type="AlphaFoldDB" id="A0A1H3YIK8"/>
<name>A0A1H3YIK8_9GAMM</name>
<evidence type="ECO:0000313" key="4">
    <source>
        <dbReference type="Proteomes" id="UP000242469"/>
    </source>
</evidence>
<dbReference type="Pfam" id="PF01973">
    <property type="entry name" value="MptE-like"/>
    <property type="match status" value="1"/>
</dbReference>
<evidence type="ECO:0000313" key="3">
    <source>
        <dbReference type="EMBL" id="SEA11355.1"/>
    </source>
</evidence>
<dbReference type="PANTHER" id="PTHR41786:SF1">
    <property type="entry name" value="6-HYDROXYMETHYLPTERIN DIPHOSPHOKINASE MPTE-LIKE DOMAIN-CONTAINING PROTEIN"/>
    <property type="match status" value="1"/>
</dbReference>
<sequence>MLTNQLGEQYLYAVNRDMFQRESAWERIEREFGKLLAREDSLIIFVGSDSGNIIRYILDRGLPAGTRYIFLEPSEILNQVVTTVDLSLAEDRISLVDSEQFVEASQNAGIVNYLYVDGVFLKRSLSAEYGFVGQYRSEYWDASSYINELRWNSLVSLGQDAFVQRQLQNCADNENPISDIKGCLKGRTVIILGGGPSLDEHLDWIESHREQLVVFAVSRIAGRLMQVGLEPDFVFSVDPHDISYQVSKDMLKLGPGTVFINQYHVSPRLLSQWPHRKYFMGPLLPWESELNPKCLFNGSGPTVTNSAIAAAAWLGSQHILLAGVDLCFTPEGYTHAKGSRERAAGPKTDLSSLVLETNGGQQACTTPDFASAARNIAQQAKTLMEKGVRVVNISSGAARIEGVQFQSPTELELNLSLLVDRLHLPQPKQGNKRQWLRSLEQDLSEAQNKIVEVLVLLDRAQEHHNDMYEGEYINPQRKLQLEGLDKKLSEEHPELFKMVKTLSVRALLRMAQTFTDDDELRLEQIKQRLETYYTALEEGAKRLQQYIEAGLESVRIRLREQSLLNESIEEQQALALKWIERNEPGRAFCLVPAGKGEDPFVKARQAYEEELHRDSLLALAQQSQASNLHALPARVQYLKDKKDIETLQLLYESLSATEGAIDYLPLIAATLYQMEDKPEAALAELIPVMDLPGSPIIEQALAMMVGLCSELGYHQAVMDAMAGLASINAFYLGLYSDALMANGQASDAVEHLTEYLHYFPGDRQALAKLKRWYKELDNKEGVRLVETLLDLQSSDQS</sequence>
<dbReference type="InterPro" id="IPR002826">
    <property type="entry name" value="MptE-like"/>
</dbReference>
<feature type="coiled-coil region" evidence="1">
    <location>
        <begin position="436"/>
        <end position="463"/>
    </location>
</feature>
<evidence type="ECO:0000259" key="2">
    <source>
        <dbReference type="Pfam" id="PF01973"/>
    </source>
</evidence>
<evidence type="ECO:0000256" key="1">
    <source>
        <dbReference type="SAM" id="Coils"/>
    </source>
</evidence>
<reference evidence="4" key="1">
    <citation type="submission" date="2016-10" db="EMBL/GenBank/DDBJ databases">
        <authorList>
            <person name="Varghese N."/>
            <person name="Submissions S."/>
        </authorList>
    </citation>
    <scope>NUCLEOTIDE SEQUENCE [LARGE SCALE GENOMIC DNA]</scope>
    <source>
        <strain evidence="4">DSM 11526</strain>
    </source>
</reference>
<dbReference type="Proteomes" id="UP000242469">
    <property type="component" value="Unassembled WGS sequence"/>
</dbReference>
<gene>
    <name evidence="3" type="ORF">SAMN02745729_101495</name>
</gene>